<reference evidence="2 3" key="1">
    <citation type="submission" date="2019-06" db="EMBL/GenBank/DDBJ databases">
        <title>Sequencing the genomes of 1000 actinobacteria strains.</title>
        <authorList>
            <person name="Klenk H.-P."/>
        </authorList>
    </citation>
    <scope>NUCLEOTIDE SEQUENCE [LARGE SCALE GENOMIC DNA]</scope>
    <source>
        <strain evidence="2 3">DSM 45679</strain>
    </source>
</reference>
<proteinExistence type="predicted"/>
<evidence type="ECO:0000313" key="2">
    <source>
        <dbReference type="EMBL" id="TQJ00465.1"/>
    </source>
</evidence>
<dbReference type="PANTHER" id="PTHR43317:SF3">
    <property type="entry name" value="BLR2883 PROTEIN"/>
    <property type="match status" value="1"/>
</dbReference>
<sequence length="242" mass="26047">MSARFAELDWCPTPMGELVLRRRWDPAFGKEVYEIKLGEEFLMSSLFTVAELELGRRPLAELEGTALEVAVGGLGLGYTAQAVLENPNVASLVVVDALAEVIGWHERGLIPAGASLTADPRCSLVHGDFFAMLRSPEGLDPATPGRTFDAVLVDIDHSPRHVLHPDHAGFYQPAGLARLGEHLRPGGVFALWSNDPPDENFLAVLAGCFAEARSDVVSFDNPLQHRAATATLYLARAGGPQA</sequence>
<dbReference type="OrthoDB" id="9793351at2"/>
<dbReference type="InterPro" id="IPR029063">
    <property type="entry name" value="SAM-dependent_MTases_sf"/>
</dbReference>
<dbReference type="Proteomes" id="UP000320876">
    <property type="component" value="Unassembled WGS sequence"/>
</dbReference>
<keyword evidence="1" id="KW-0620">Polyamine biosynthesis</keyword>
<dbReference type="SUPFAM" id="SSF53335">
    <property type="entry name" value="S-adenosyl-L-methionine-dependent methyltransferases"/>
    <property type="match status" value="1"/>
</dbReference>
<dbReference type="PANTHER" id="PTHR43317">
    <property type="entry name" value="THERMOSPERMINE SYNTHASE ACAULIS5"/>
    <property type="match status" value="1"/>
</dbReference>
<gene>
    <name evidence="2" type="ORF">FB471_0089</name>
</gene>
<comment type="caution">
    <text evidence="2">The sequence shown here is derived from an EMBL/GenBank/DDBJ whole genome shotgun (WGS) entry which is preliminary data.</text>
</comment>
<evidence type="ECO:0000256" key="1">
    <source>
        <dbReference type="ARBA" id="ARBA00023115"/>
    </source>
</evidence>
<dbReference type="Gene3D" id="3.40.50.150">
    <property type="entry name" value="Vaccinia Virus protein VP39"/>
    <property type="match status" value="1"/>
</dbReference>
<accession>A0A542DBN3</accession>
<organism evidence="2 3">
    <name type="scientific">Amycolatopsis cihanbeyliensis</name>
    <dbReference type="NCBI Taxonomy" id="1128664"/>
    <lineage>
        <taxon>Bacteria</taxon>
        <taxon>Bacillati</taxon>
        <taxon>Actinomycetota</taxon>
        <taxon>Actinomycetes</taxon>
        <taxon>Pseudonocardiales</taxon>
        <taxon>Pseudonocardiaceae</taxon>
        <taxon>Amycolatopsis</taxon>
    </lineage>
</organism>
<dbReference type="CDD" id="cd02440">
    <property type="entry name" value="AdoMet_MTases"/>
    <property type="match status" value="1"/>
</dbReference>
<name>A0A542DBN3_AMYCI</name>
<dbReference type="EMBL" id="VFML01000001">
    <property type="protein sequence ID" value="TQJ00465.1"/>
    <property type="molecule type" value="Genomic_DNA"/>
</dbReference>
<dbReference type="AlphaFoldDB" id="A0A542DBN3"/>
<evidence type="ECO:0000313" key="3">
    <source>
        <dbReference type="Proteomes" id="UP000320876"/>
    </source>
</evidence>
<protein>
    <recommendedName>
        <fullName evidence="4">Spermidine synthase</fullName>
    </recommendedName>
</protein>
<evidence type="ECO:0008006" key="4">
    <source>
        <dbReference type="Google" id="ProtNLM"/>
    </source>
</evidence>
<dbReference type="GO" id="GO:0006596">
    <property type="term" value="P:polyamine biosynthetic process"/>
    <property type="evidence" value="ECO:0007669"/>
    <property type="project" value="UniProtKB-KW"/>
</dbReference>
<keyword evidence="3" id="KW-1185">Reference proteome</keyword>
<dbReference type="RefSeq" id="WP_141995395.1">
    <property type="nucleotide sequence ID" value="NZ_VFML01000001.1"/>
</dbReference>